<evidence type="ECO:0000256" key="4">
    <source>
        <dbReference type="SAM" id="SignalP"/>
    </source>
</evidence>
<comment type="similarity">
    <text evidence="2">Belongs to the bacterial solute-binding protein 2 family.</text>
</comment>
<keyword evidence="7" id="KW-1185">Reference proteome</keyword>
<feature type="chain" id="PRO_5046341703" evidence="4">
    <location>
        <begin position="31"/>
        <end position="331"/>
    </location>
</feature>
<dbReference type="RefSeq" id="WP_344041777.1">
    <property type="nucleotide sequence ID" value="NZ_BAAAPB010000001.1"/>
</dbReference>
<organism evidence="6 7">
    <name type="scientific">Nocardioides panacihumi</name>
    <dbReference type="NCBI Taxonomy" id="400774"/>
    <lineage>
        <taxon>Bacteria</taxon>
        <taxon>Bacillati</taxon>
        <taxon>Actinomycetota</taxon>
        <taxon>Actinomycetes</taxon>
        <taxon>Propionibacteriales</taxon>
        <taxon>Nocardioidaceae</taxon>
        <taxon>Nocardioides</taxon>
    </lineage>
</organism>
<dbReference type="Gene3D" id="3.40.50.2300">
    <property type="match status" value="2"/>
</dbReference>
<name>A0ABP5BL66_9ACTN</name>
<evidence type="ECO:0000313" key="6">
    <source>
        <dbReference type="EMBL" id="GAA1947650.1"/>
    </source>
</evidence>
<evidence type="ECO:0000256" key="3">
    <source>
        <dbReference type="ARBA" id="ARBA00022729"/>
    </source>
</evidence>
<dbReference type="CDD" id="cd01536">
    <property type="entry name" value="PBP1_ABC_sugar_binding-like"/>
    <property type="match status" value="1"/>
</dbReference>
<comment type="caution">
    <text evidence="6">The sequence shown here is derived from an EMBL/GenBank/DDBJ whole genome shotgun (WGS) entry which is preliminary data.</text>
</comment>
<dbReference type="Proteomes" id="UP001500571">
    <property type="component" value="Unassembled WGS sequence"/>
</dbReference>
<gene>
    <name evidence="6" type="ORF">GCM10009798_03460</name>
</gene>
<dbReference type="PROSITE" id="PS51257">
    <property type="entry name" value="PROKAR_LIPOPROTEIN"/>
    <property type="match status" value="1"/>
</dbReference>
<protein>
    <submittedName>
        <fullName evidence="6">D-ribose ABC transporter substrate-binding protein</fullName>
    </submittedName>
</protein>
<feature type="domain" description="Periplasmic binding protein" evidence="5">
    <location>
        <begin position="53"/>
        <end position="304"/>
    </location>
</feature>
<reference evidence="7" key="1">
    <citation type="journal article" date="2019" name="Int. J. Syst. Evol. Microbiol.">
        <title>The Global Catalogue of Microorganisms (GCM) 10K type strain sequencing project: providing services to taxonomists for standard genome sequencing and annotation.</title>
        <authorList>
            <consortium name="The Broad Institute Genomics Platform"/>
            <consortium name="The Broad Institute Genome Sequencing Center for Infectious Disease"/>
            <person name="Wu L."/>
            <person name="Ma J."/>
        </authorList>
    </citation>
    <scope>NUCLEOTIDE SEQUENCE [LARGE SCALE GENOMIC DNA]</scope>
    <source>
        <strain evidence="7">JCM 15309</strain>
    </source>
</reference>
<accession>A0ABP5BL66</accession>
<dbReference type="PANTHER" id="PTHR46847">
    <property type="entry name" value="D-ALLOSE-BINDING PERIPLASMIC PROTEIN-RELATED"/>
    <property type="match status" value="1"/>
</dbReference>
<dbReference type="InterPro" id="IPR025997">
    <property type="entry name" value="SBP_2_dom"/>
</dbReference>
<proteinExistence type="inferred from homology"/>
<evidence type="ECO:0000256" key="2">
    <source>
        <dbReference type="ARBA" id="ARBA00007639"/>
    </source>
</evidence>
<feature type="signal peptide" evidence="4">
    <location>
        <begin position="1"/>
        <end position="30"/>
    </location>
</feature>
<dbReference type="EMBL" id="BAAAPB010000001">
    <property type="protein sequence ID" value="GAA1947650.1"/>
    <property type="molecule type" value="Genomic_DNA"/>
</dbReference>
<comment type="subcellular location">
    <subcellularLocation>
        <location evidence="1">Cell envelope</location>
    </subcellularLocation>
</comment>
<evidence type="ECO:0000256" key="1">
    <source>
        <dbReference type="ARBA" id="ARBA00004196"/>
    </source>
</evidence>
<keyword evidence="3 4" id="KW-0732">Signal</keyword>
<dbReference type="PANTHER" id="PTHR46847:SF1">
    <property type="entry name" value="D-ALLOSE-BINDING PERIPLASMIC PROTEIN-RELATED"/>
    <property type="match status" value="1"/>
</dbReference>
<sequence>MTTRSMPKRRGAAALTALAVAGLVTLSACGGSTQPAAGGTDSGSDSSTKTLVFSPLALKIPAMKQLSEGIQGYGKSKGYSVVVQDPNLDPQKQVTDLQTAISSGKADAVWAIMVAPEAASSLIKVAQEKGVPMVVNGTPEAYGLSGMQPGISFATIDYKAEGQAAGTELGNCINEKLGGKAEVLFEEAAPGTAGKQEYEDAVKQYLAQVAPNAKIVTTTVVSDRQAAQTDVGNALQGHPNINAVFGQNDEGALGTIGAFKAAGKKLPCITETGGNDEALAAVKSGDIYAVVALQFAADMTQNVDTLTAMVKDPQAEGKQLVTPQKVVKAGS</sequence>
<evidence type="ECO:0000259" key="5">
    <source>
        <dbReference type="Pfam" id="PF13407"/>
    </source>
</evidence>
<dbReference type="InterPro" id="IPR028082">
    <property type="entry name" value="Peripla_BP_I"/>
</dbReference>
<evidence type="ECO:0000313" key="7">
    <source>
        <dbReference type="Proteomes" id="UP001500571"/>
    </source>
</evidence>
<dbReference type="SUPFAM" id="SSF53822">
    <property type="entry name" value="Periplasmic binding protein-like I"/>
    <property type="match status" value="1"/>
</dbReference>
<dbReference type="Pfam" id="PF13407">
    <property type="entry name" value="Peripla_BP_4"/>
    <property type="match status" value="1"/>
</dbReference>